<dbReference type="OrthoDB" id="9801054at2"/>
<dbReference type="SUPFAM" id="SSF52402">
    <property type="entry name" value="Adenine nucleotide alpha hydrolases-like"/>
    <property type="match status" value="1"/>
</dbReference>
<name>A0A7M1LDI1_9BACT</name>
<accession>A0A7M1LDI1</accession>
<keyword evidence="4" id="KW-1185">Reference proteome</keyword>
<protein>
    <submittedName>
        <fullName evidence="3">tRNA 2-thiocytidine biosynthesis protein TtcA</fullName>
    </submittedName>
</protein>
<dbReference type="AlphaFoldDB" id="A0A7M1LDI1"/>
<dbReference type="PANTHER" id="PTHR43686">
    <property type="entry name" value="SULFURTRANSFERASE-RELATED"/>
    <property type="match status" value="1"/>
</dbReference>
<evidence type="ECO:0000313" key="3">
    <source>
        <dbReference type="EMBL" id="QOQ86629.1"/>
    </source>
</evidence>
<dbReference type="InterPro" id="IPR035107">
    <property type="entry name" value="tRNA_thiolation_TtcA_Ctu1"/>
</dbReference>
<reference evidence="3 4" key="1">
    <citation type="submission" date="2020-10" db="EMBL/GenBank/DDBJ databases">
        <title>Campylobacter and Helicobacter PacBio genomes.</title>
        <authorList>
            <person name="Lane C."/>
        </authorList>
    </citation>
    <scope>NUCLEOTIDE SEQUENCE [LARGE SCALE GENOMIC DNA]</scope>
    <source>
        <strain evidence="3 4">2016D-0077</strain>
    </source>
</reference>
<dbReference type="PIRSF" id="PIRSF004976">
    <property type="entry name" value="ATPase_YdaO"/>
    <property type="match status" value="1"/>
</dbReference>
<dbReference type="Pfam" id="PF01171">
    <property type="entry name" value="ATP_bind_3"/>
    <property type="match status" value="1"/>
</dbReference>
<sequence>MIEISKKLLRIVGQTNARYKMFEDGDKIALGLSGGKDSMVLAHTLKHFNSVSPLKWEFECVSISYGIGENFTLVTKNLEAHGIKHRVLDTKIFEVGREKIRQNSTFCSFCSRMRRGHLYTYALENGFNKLAIAHHFDDAAESFFMNFMYNGALRTLAPKYTAQNGLVIIRPLILARERQIRDCAIKNQIPLMNEEDSCPAKTYGGKEPVARASTKELLAKFEDENPKFFKSLMASFENIHLDTFL</sequence>
<proteinExistence type="predicted"/>
<evidence type="ECO:0000259" key="2">
    <source>
        <dbReference type="Pfam" id="PF01171"/>
    </source>
</evidence>
<dbReference type="PANTHER" id="PTHR43686:SF1">
    <property type="entry name" value="AMINOTRAN_5 DOMAIN-CONTAINING PROTEIN"/>
    <property type="match status" value="1"/>
</dbReference>
<dbReference type="GO" id="GO:0008033">
    <property type="term" value="P:tRNA processing"/>
    <property type="evidence" value="ECO:0007669"/>
    <property type="project" value="InterPro"/>
</dbReference>
<gene>
    <name evidence="3" type="ORF">IMC76_05195</name>
</gene>
<dbReference type="RefSeq" id="WP_025802883.1">
    <property type="nucleotide sequence ID" value="NZ_CP053842.1"/>
</dbReference>
<organism evidence="3 4">
    <name type="scientific">Campylobacter corcagiensis</name>
    <dbReference type="NCBI Taxonomy" id="1448857"/>
    <lineage>
        <taxon>Bacteria</taxon>
        <taxon>Pseudomonadati</taxon>
        <taxon>Campylobacterota</taxon>
        <taxon>Epsilonproteobacteria</taxon>
        <taxon>Campylobacterales</taxon>
        <taxon>Campylobacteraceae</taxon>
        <taxon>Campylobacter</taxon>
    </lineage>
</organism>
<dbReference type="InterPro" id="IPR014729">
    <property type="entry name" value="Rossmann-like_a/b/a_fold"/>
</dbReference>
<dbReference type="Gene3D" id="3.40.50.620">
    <property type="entry name" value="HUPs"/>
    <property type="match status" value="1"/>
</dbReference>
<evidence type="ECO:0000313" key="4">
    <source>
        <dbReference type="Proteomes" id="UP000594749"/>
    </source>
</evidence>
<evidence type="ECO:0000256" key="1">
    <source>
        <dbReference type="ARBA" id="ARBA00022679"/>
    </source>
</evidence>
<dbReference type="GO" id="GO:0016740">
    <property type="term" value="F:transferase activity"/>
    <property type="evidence" value="ECO:0007669"/>
    <property type="project" value="UniProtKB-KW"/>
</dbReference>
<dbReference type="Proteomes" id="UP000594749">
    <property type="component" value="Chromosome"/>
</dbReference>
<keyword evidence="1" id="KW-0808">Transferase</keyword>
<dbReference type="CDD" id="cd24138">
    <property type="entry name" value="TtcA-like"/>
    <property type="match status" value="1"/>
</dbReference>
<feature type="domain" description="tRNA(Ile)-lysidine/2-thiocytidine synthase N-terminal" evidence="2">
    <location>
        <begin position="27"/>
        <end position="193"/>
    </location>
</feature>
<dbReference type="InterPro" id="IPR011063">
    <property type="entry name" value="TilS/TtcA_N"/>
</dbReference>
<dbReference type="EMBL" id="CP063078">
    <property type="protein sequence ID" value="QOQ86629.1"/>
    <property type="molecule type" value="Genomic_DNA"/>
</dbReference>